<keyword evidence="3" id="KW-1185">Reference proteome</keyword>
<dbReference type="EMBL" id="RCHS01003736">
    <property type="protein sequence ID" value="RMX39954.1"/>
    <property type="molecule type" value="Genomic_DNA"/>
</dbReference>
<feature type="region of interest" description="Disordered" evidence="1">
    <location>
        <begin position="10"/>
        <end position="37"/>
    </location>
</feature>
<proteinExistence type="predicted"/>
<reference evidence="2 3" key="1">
    <citation type="journal article" date="2018" name="Sci. Rep.">
        <title>Comparative analysis of the Pocillopora damicornis genome highlights role of immune system in coral evolution.</title>
        <authorList>
            <person name="Cunning R."/>
            <person name="Bay R.A."/>
            <person name="Gillette P."/>
            <person name="Baker A.C."/>
            <person name="Traylor-Knowles N."/>
        </authorList>
    </citation>
    <scope>NUCLEOTIDE SEQUENCE [LARGE SCALE GENOMIC DNA]</scope>
    <source>
        <strain evidence="2">RSMAS</strain>
        <tissue evidence="2">Whole animal</tissue>
    </source>
</reference>
<accession>A0A3M6TFG2</accession>
<dbReference type="Proteomes" id="UP000275408">
    <property type="component" value="Unassembled WGS sequence"/>
</dbReference>
<gene>
    <name evidence="2" type="ORF">pdam_00021263</name>
</gene>
<protein>
    <recommendedName>
        <fullName evidence="4">CD-NTase-associated protein 12/Pycsar effector protein TIR domain-containing protein</fullName>
    </recommendedName>
</protein>
<comment type="caution">
    <text evidence="2">The sequence shown here is derived from an EMBL/GenBank/DDBJ whole genome shotgun (WGS) entry which is preliminary data.</text>
</comment>
<dbReference type="AlphaFoldDB" id="A0A3M6TFG2"/>
<evidence type="ECO:0000256" key="1">
    <source>
        <dbReference type="SAM" id="MobiDB-lite"/>
    </source>
</evidence>
<name>A0A3M6TFG2_POCDA</name>
<sequence>MLDFIISAMGSATSKAKKNSQKETDPQRHPPSSRGKTLSDTKKILLLHKSGEEQLKVVKNFRDALTIAANGGIRVINSVNIDEGTDNFEGLPWLELELNNVILICLTSEAIVQLETILREKRLADENGHLHGKVFSVSFGENMSSEWPPKGIKRSTLNARDFYFGFANVEKLRTKDFEKSEKMNALVAAIKGTD</sequence>
<organism evidence="2 3">
    <name type="scientific">Pocillopora damicornis</name>
    <name type="common">Cauliflower coral</name>
    <name type="synonym">Millepora damicornis</name>
    <dbReference type="NCBI Taxonomy" id="46731"/>
    <lineage>
        <taxon>Eukaryota</taxon>
        <taxon>Metazoa</taxon>
        <taxon>Cnidaria</taxon>
        <taxon>Anthozoa</taxon>
        <taxon>Hexacorallia</taxon>
        <taxon>Scleractinia</taxon>
        <taxon>Astrocoeniina</taxon>
        <taxon>Pocilloporidae</taxon>
        <taxon>Pocillopora</taxon>
    </lineage>
</organism>
<evidence type="ECO:0000313" key="3">
    <source>
        <dbReference type="Proteomes" id="UP000275408"/>
    </source>
</evidence>
<dbReference type="OrthoDB" id="5978521at2759"/>
<evidence type="ECO:0000313" key="2">
    <source>
        <dbReference type="EMBL" id="RMX39954.1"/>
    </source>
</evidence>
<evidence type="ECO:0008006" key="4">
    <source>
        <dbReference type="Google" id="ProtNLM"/>
    </source>
</evidence>